<dbReference type="PROSITE" id="PS50026">
    <property type="entry name" value="EGF_3"/>
    <property type="match status" value="2"/>
</dbReference>
<dbReference type="InterPro" id="IPR001881">
    <property type="entry name" value="EGF-like_Ca-bd_dom"/>
</dbReference>
<feature type="domain" description="Cadherin" evidence="16">
    <location>
        <begin position="285"/>
        <end position="389"/>
    </location>
</feature>
<keyword evidence="10 13" id="KW-1015">Disulfide bond</keyword>
<evidence type="ECO:0000256" key="10">
    <source>
        <dbReference type="ARBA" id="ARBA00023157"/>
    </source>
</evidence>
<evidence type="ECO:0000256" key="3">
    <source>
        <dbReference type="ARBA" id="ARBA00022692"/>
    </source>
</evidence>
<evidence type="ECO:0000256" key="2">
    <source>
        <dbReference type="ARBA" id="ARBA00022536"/>
    </source>
</evidence>
<dbReference type="FunFam" id="2.60.40.60:FF:000215">
    <property type="entry name" value="FAT atypical cadherin 2"/>
    <property type="match status" value="1"/>
</dbReference>
<feature type="non-terminal residue" evidence="17">
    <location>
        <position position="1"/>
    </location>
</feature>
<dbReference type="SUPFAM" id="SSF57196">
    <property type="entry name" value="EGF/Laminin"/>
    <property type="match status" value="2"/>
</dbReference>
<feature type="domain" description="Cadherin" evidence="16">
    <location>
        <begin position="77"/>
        <end position="179"/>
    </location>
</feature>
<evidence type="ECO:0000256" key="14">
    <source>
        <dbReference type="SAM" id="Phobius"/>
    </source>
</evidence>
<dbReference type="Pfam" id="PF00028">
    <property type="entry name" value="Cadherin"/>
    <property type="match status" value="4"/>
</dbReference>
<dbReference type="PRINTS" id="PR00205">
    <property type="entry name" value="CADHERIN"/>
</dbReference>
<dbReference type="InterPro" id="IPR002126">
    <property type="entry name" value="Cadherin-like_dom"/>
</dbReference>
<dbReference type="PANTHER" id="PTHR24027:SF106">
    <property type="entry name" value="CADHERIN-18"/>
    <property type="match status" value="1"/>
</dbReference>
<feature type="domain" description="Cadherin" evidence="16">
    <location>
        <begin position="390"/>
        <end position="500"/>
    </location>
</feature>
<dbReference type="InterPro" id="IPR013320">
    <property type="entry name" value="ConA-like_dom_sf"/>
</dbReference>
<dbReference type="InterPro" id="IPR020894">
    <property type="entry name" value="Cadherin_CS"/>
</dbReference>
<evidence type="ECO:0000259" key="15">
    <source>
        <dbReference type="PROSITE" id="PS50026"/>
    </source>
</evidence>
<dbReference type="EMBL" id="NBAG03000228">
    <property type="protein sequence ID" value="PNI72051.1"/>
    <property type="molecule type" value="Genomic_DNA"/>
</dbReference>
<evidence type="ECO:0000256" key="11">
    <source>
        <dbReference type="ARBA" id="ARBA00023180"/>
    </source>
</evidence>
<keyword evidence="11" id="KW-0325">Glycoprotein</keyword>
<evidence type="ECO:0000256" key="13">
    <source>
        <dbReference type="PROSITE-ProRule" id="PRU00076"/>
    </source>
</evidence>
<reference evidence="17 18" key="1">
    <citation type="submission" date="2017-12" db="EMBL/GenBank/DDBJ databases">
        <title>High-resolution comparative analysis of great ape genomes.</title>
        <authorList>
            <person name="Pollen A."/>
            <person name="Hastie A."/>
            <person name="Hormozdiari F."/>
            <person name="Dougherty M."/>
            <person name="Liu R."/>
            <person name="Chaisson M."/>
            <person name="Hoppe E."/>
            <person name="Hill C."/>
            <person name="Pang A."/>
            <person name="Hillier L."/>
            <person name="Baker C."/>
            <person name="Armstrong J."/>
            <person name="Shendure J."/>
            <person name="Paten B."/>
            <person name="Wilson R."/>
            <person name="Chao H."/>
            <person name="Schneider V."/>
            <person name="Ventura M."/>
            <person name="Kronenberg Z."/>
            <person name="Murali S."/>
            <person name="Gordon D."/>
            <person name="Cantsilieris S."/>
            <person name="Munson K."/>
            <person name="Nelson B."/>
            <person name="Raja A."/>
            <person name="Underwood J."/>
            <person name="Diekhans M."/>
            <person name="Fiddes I."/>
            <person name="Haussler D."/>
            <person name="Eichler E."/>
        </authorList>
    </citation>
    <scope>NUCLEOTIDE SEQUENCE [LARGE SCALE GENOMIC DNA]</scope>
    <source>
        <strain evidence="17">Yerkes chimp pedigree #C0471</strain>
    </source>
</reference>
<sequence length="1121" mass="122289">GANAQVVYSLPDSAEGHFSIDATTGVIRLEKPLQVRPQAPLELTVRASDLGTPIPLSTLGTVTVSVVGLEDYLPVFLNTEHSVQVPEDAPPGTEVLQLATLTRPGAEKTGYRVVSGNEQGRFRLDARTGILYVNASLDFETSPKYFLSIECSRKSSSSLSDVTTVMVNITDVNEHRPQFPQDPYSTRVLENVLVGDVILTVSATDEDGPLNSDITYSLIGGNQLGHFTIHPKKGELQVAKALDREQASSYSLKLRATDSGQPPLHEDTDIAIQVADVNDNPPRFFQLNYSTTVQENSPIGSKVLQLILSDPDSPENGPPYSFRITKGNNGSAFRVTPDGWLVTAEGLSRRAQEWYQLQIQASDSGIPPLSSSTSVRVHVTEQSHYAPSALPLEIFITVGEDEFQGGMVGKIHATDRDPQDTLTYSLAEEETLGRHFSVGAPDGKIIAAQGLPRGHYSFNVTVSDGTFTTTAGVHVYVWHVGQEALQQAMWMGFYQLTPEELVSDHWRNLQRFLSHKLDIKRANIHLASLQPAEAVAGVDVLLVFEGHSGTFYEFRELASIITHSAKEMEHSVGVQMRSAMPMVPCQGPTCQGQICHNTVHLDPKVGPTYSTARLSILTPRHHLQRSCSCNGTATRFSGQSYVRYRAPAARNWQIHFYLKTLQPQAILLFTNETASISLKGFEGCLDAVVVNEEALDLLAPGKTVAGLLETQALTQCCLHSDYCSQNPCLNGGKCSWTHGAGYVCKCPPQFSGKHCEQGRENCTFAPCLEGGTCILSPKGASCNCPHPYTGDRCEMEARGCSEGHCLVTPEIKRGDWGQQELLIITVAVAFIIISTVGLLFYCRRCKSHKPVAMEDPDLLARSVGVDTQAMPAIELNPLSASSCNNLNQPEPSKASVPNELVTFGPNSKQRPVVCSVPPRLPPAAVPSHSDNEPVIKRTWSSEEMVYPGGAMVWPPTYSRNERWEYPHSEVTQGSLPPSAHRHSTPVVMPEPSGLYGGFPFPLEMENKRAPLPPRYSNQNLEDLMPSRPPSPRERLVAPCLNEYTAISYYHSQFRQGGGGPCLADGGYKGVSMRLSRAGPSYAVCEMEGAPLAGQGQPRVPPNYEGSDMVESDYGSCEEVMF</sequence>
<feature type="domain" description="EGF-like" evidence="15">
    <location>
        <begin position="758"/>
        <end position="794"/>
    </location>
</feature>
<dbReference type="GO" id="GO:0005509">
    <property type="term" value="F:calcium ion binding"/>
    <property type="evidence" value="ECO:0007669"/>
    <property type="project" value="UniProtKB-UniRule"/>
</dbReference>
<dbReference type="Gene3D" id="2.60.40.60">
    <property type="entry name" value="Cadherins"/>
    <property type="match status" value="5"/>
</dbReference>
<keyword evidence="9 14" id="KW-0472">Membrane</keyword>
<name>A0A2J8NJW0_PANTR</name>
<dbReference type="CDD" id="cd00054">
    <property type="entry name" value="EGF_CA"/>
    <property type="match status" value="2"/>
</dbReference>
<dbReference type="FunFam" id="2.60.40.60:FF:000198">
    <property type="entry name" value="Protocadherin Fat 2"/>
    <property type="match status" value="1"/>
</dbReference>
<dbReference type="PANTHER" id="PTHR24027">
    <property type="entry name" value="CADHERIN-23"/>
    <property type="match status" value="1"/>
</dbReference>
<dbReference type="SUPFAM" id="SSF49899">
    <property type="entry name" value="Concanavalin A-like lectins/glucanases"/>
    <property type="match status" value="1"/>
</dbReference>
<evidence type="ECO:0000256" key="5">
    <source>
        <dbReference type="ARBA" id="ARBA00022737"/>
    </source>
</evidence>
<comment type="caution">
    <text evidence="13">Lacks conserved residue(s) required for the propagation of feature annotation.</text>
</comment>
<dbReference type="SMART" id="SM00181">
    <property type="entry name" value="EGF"/>
    <property type="match status" value="2"/>
</dbReference>
<dbReference type="InterPro" id="IPR039808">
    <property type="entry name" value="Cadherin"/>
</dbReference>
<evidence type="ECO:0000259" key="16">
    <source>
        <dbReference type="PROSITE" id="PS50268"/>
    </source>
</evidence>
<dbReference type="CDD" id="cd11304">
    <property type="entry name" value="Cadherin_repeat"/>
    <property type="match status" value="5"/>
</dbReference>
<dbReference type="FunFam" id="2.10.25.10:FF:000057">
    <property type="entry name" value="protocadherin Fat 1 isoform X2"/>
    <property type="match status" value="2"/>
</dbReference>
<comment type="subcellular location">
    <subcellularLocation>
        <location evidence="1">Membrane</location>
        <topology evidence="1">Single-pass membrane protein</topology>
    </subcellularLocation>
</comment>
<keyword evidence="8 14" id="KW-1133">Transmembrane helix</keyword>
<dbReference type="Pfam" id="PF00008">
    <property type="entry name" value="EGF"/>
    <property type="match status" value="2"/>
</dbReference>
<dbReference type="SMART" id="SM00112">
    <property type="entry name" value="CA"/>
    <property type="match status" value="5"/>
</dbReference>
<keyword evidence="6 12" id="KW-0106">Calcium</keyword>
<evidence type="ECO:0000256" key="6">
    <source>
        <dbReference type="ARBA" id="ARBA00022837"/>
    </source>
</evidence>
<dbReference type="PROSITE" id="PS50268">
    <property type="entry name" value="CADHERIN_2"/>
    <property type="match status" value="5"/>
</dbReference>
<feature type="transmembrane region" description="Helical" evidence="14">
    <location>
        <begin position="821"/>
        <end position="841"/>
    </location>
</feature>
<protein>
    <submittedName>
        <fullName evidence="17">FAT2 isoform 1</fullName>
    </submittedName>
</protein>
<feature type="disulfide bond" evidence="13">
    <location>
        <begin position="746"/>
        <end position="755"/>
    </location>
</feature>
<keyword evidence="4" id="KW-0732">Signal</keyword>
<evidence type="ECO:0000256" key="9">
    <source>
        <dbReference type="ARBA" id="ARBA00023136"/>
    </source>
</evidence>
<dbReference type="InterPro" id="IPR000742">
    <property type="entry name" value="EGF"/>
</dbReference>
<keyword evidence="5" id="KW-0677">Repeat</keyword>
<dbReference type="InterPro" id="IPR015919">
    <property type="entry name" value="Cadherin-like_sf"/>
</dbReference>
<feature type="domain" description="Cadherin" evidence="16">
    <location>
        <begin position="180"/>
        <end position="284"/>
    </location>
</feature>
<gene>
    <name evidence="17" type="ORF">CK820_G0010117</name>
</gene>
<evidence type="ECO:0000256" key="8">
    <source>
        <dbReference type="ARBA" id="ARBA00022989"/>
    </source>
</evidence>
<evidence type="ECO:0000256" key="7">
    <source>
        <dbReference type="ARBA" id="ARBA00022889"/>
    </source>
</evidence>
<feature type="domain" description="EGF-like" evidence="15">
    <location>
        <begin position="719"/>
        <end position="756"/>
    </location>
</feature>
<keyword evidence="3 14" id="KW-0812">Transmembrane</keyword>
<organism evidence="17 18">
    <name type="scientific">Pan troglodytes</name>
    <name type="common">Chimpanzee</name>
    <dbReference type="NCBI Taxonomy" id="9598"/>
    <lineage>
        <taxon>Eukaryota</taxon>
        <taxon>Metazoa</taxon>
        <taxon>Chordata</taxon>
        <taxon>Craniata</taxon>
        <taxon>Vertebrata</taxon>
        <taxon>Euteleostomi</taxon>
        <taxon>Mammalia</taxon>
        <taxon>Eutheria</taxon>
        <taxon>Euarchontoglires</taxon>
        <taxon>Primates</taxon>
        <taxon>Haplorrhini</taxon>
        <taxon>Catarrhini</taxon>
        <taxon>Hominidae</taxon>
        <taxon>Pan</taxon>
    </lineage>
</organism>
<dbReference type="Proteomes" id="UP000236370">
    <property type="component" value="Unassembled WGS sequence"/>
</dbReference>
<dbReference type="SMART" id="SM00179">
    <property type="entry name" value="EGF_CA"/>
    <property type="match status" value="2"/>
</dbReference>
<keyword evidence="2 13" id="KW-0245">EGF-like domain</keyword>
<dbReference type="Gene3D" id="2.10.25.10">
    <property type="entry name" value="Laminin"/>
    <property type="match status" value="2"/>
</dbReference>
<feature type="domain" description="Cadherin" evidence="16">
    <location>
        <begin position="1"/>
        <end position="76"/>
    </location>
</feature>
<evidence type="ECO:0000313" key="18">
    <source>
        <dbReference type="Proteomes" id="UP000236370"/>
    </source>
</evidence>
<evidence type="ECO:0000313" key="17">
    <source>
        <dbReference type="EMBL" id="PNI72051.1"/>
    </source>
</evidence>
<dbReference type="PROSITE" id="PS01186">
    <property type="entry name" value="EGF_2"/>
    <property type="match status" value="1"/>
</dbReference>
<dbReference type="GO" id="GO:0007156">
    <property type="term" value="P:homophilic cell adhesion via plasma membrane adhesion molecules"/>
    <property type="evidence" value="ECO:0007669"/>
    <property type="project" value="InterPro"/>
</dbReference>
<accession>A0A2J8NJW0</accession>
<dbReference type="GO" id="GO:0005886">
    <property type="term" value="C:plasma membrane"/>
    <property type="evidence" value="ECO:0007669"/>
    <property type="project" value="InterPro"/>
</dbReference>
<proteinExistence type="predicted"/>
<dbReference type="SUPFAM" id="SSF49313">
    <property type="entry name" value="Cadherin-like"/>
    <property type="match status" value="5"/>
</dbReference>
<evidence type="ECO:0000256" key="1">
    <source>
        <dbReference type="ARBA" id="ARBA00004167"/>
    </source>
</evidence>
<comment type="caution">
    <text evidence="17">The sequence shown here is derived from an EMBL/GenBank/DDBJ whole genome shotgun (WGS) entry which is preliminary data.</text>
</comment>
<dbReference type="PROSITE" id="PS00232">
    <property type="entry name" value="CADHERIN_1"/>
    <property type="match status" value="1"/>
</dbReference>
<feature type="disulfide bond" evidence="13">
    <location>
        <begin position="784"/>
        <end position="793"/>
    </location>
</feature>
<evidence type="ECO:0000256" key="4">
    <source>
        <dbReference type="ARBA" id="ARBA00022729"/>
    </source>
</evidence>
<dbReference type="FunFam" id="2.60.40.60:FF:000037">
    <property type="entry name" value="FAT atypical cadherin 1"/>
    <property type="match status" value="1"/>
</dbReference>
<dbReference type="AlphaFoldDB" id="A0A2J8NJW0"/>
<evidence type="ECO:0000256" key="12">
    <source>
        <dbReference type="PROSITE-ProRule" id="PRU00043"/>
    </source>
</evidence>
<dbReference type="PROSITE" id="PS00022">
    <property type="entry name" value="EGF_1"/>
    <property type="match status" value="2"/>
</dbReference>
<dbReference type="FunFam" id="2.60.40.60:FF:000197">
    <property type="entry name" value="FAT atypical cadherin 2"/>
    <property type="match status" value="1"/>
</dbReference>
<keyword evidence="7" id="KW-0130">Cell adhesion</keyword>